<comment type="caution">
    <text evidence="1">The sequence shown here is derived from an EMBL/GenBank/DDBJ whole genome shotgun (WGS) entry which is preliminary data.</text>
</comment>
<dbReference type="Proteomes" id="UP000299102">
    <property type="component" value="Unassembled WGS sequence"/>
</dbReference>
<reference evidence="1 2" key="1">
    <citation type="journal article" date="2019" name="Commun. Biol.">
        <title>The bagworm genome reveals a unique fibroin gene that provides high tensile strength.</title>
        <authorList>
            <person name="Kono N."/>
            <person name="Nakamura H."/>
            <person name="Ohtoshi R."/>
            <person name="Tomita M."/>
            <person name="Numata K."/>
            <person name="Arakawa K."/>
        </authorList>
    </citation>
    <scope>NUCLEOTIDE SEQUENCE [LARGE SCALE GENOMIC DNA]</scope>
</reference>
<dbReference type="AlphaFoldDB" id="A0A4C1UQQ8"/>
<organism evidence="1 2">
    <name type="scientific">Eumeta variegata</name>
    <name type="common">Bagworm moth</name>
    <name type="synonym">Eumeta japonica</name>
    <dbReference type="NCBI Taxonomy" id="151549"/>
    <lineage>
        <taxon>Eukaryota</taxon>
        <taxon>Metazoa</taxon>
        <taxon>Ecdysozoa</taxon>
        <taxon>Arthropoda</taxon>
        <taxon>Hexapoda</taxon>
        <taxon>Insecta</taxon>
        <taxon>Pterygota</taxon>
        <taxon>Neoptera</taxon>
        <taxon>Endopterygota</taxon>
        <taxon>Lepidoptera</taxon>
        <taxon>Glossata</taxon>
        <taxon>Ditrysia</taxon>
        <taxon>Tineoidea</taxon>
        <taxon>Psychidae</taxon>
        <taxon>Oiketicinae</taxon>
        <taxon>Eumeta</taxon>
    </lineage>
</organism>
<protein>
    <submittedName>
        <fullName evidence="1">Uncharacterized protein</fullName>
    </submittedName>
</protein>
<name>A0A4C1UQQ8_EUMVA</name>
<evidence type="ECO:0000313" key="1">
    <source>
        <dbReference type="EMBL" id="GBP28659.1"/>
    </source>
</evidence>
<proteinExistence type="predicted"/>
<dbReference type="EMBL" id="BGZK01000209">
    <property type="protein sequence ID" value="GBP28659.1"/>
    <property type="molecule type" value="Genomic_DNA"/>
</dbReference>
<evidence type="ECO:0000313" key="2">
    <source>
        <dbReference type="Proteomes" id="UP000299102"/>
    </source>
</evidence>
<sequence>MADPSKLTEEERTEIMEQFSQTFNHSDELFGPEMFIEKSYSKNDIKYVLTLILRNKYIILYPLDVSKQSKSFPIIAGIPIRSHANQFQAEN</sequence>
<accession>A0A4C1UQQ8</accession>
<gene>
    <name evidence="1" type="ORF">EVAR_85858_1</name>
</gene>
<keyword evidence="2" id="KW-1185">Reference proteome</keyword>